<feature type="transmembrane region" description="Helical" evidence="1">
    <location>
        <begin position="46"/>
        <end position="67"/>
    </location>
</feature>
<protein>
    <submittedName>
        <fullName evidence="2">Uncharacterized protein</fullName>
    </submittedName>
</protein>
<feature type="transmembrane region" description="Helical" evidence="1">
    <location>
        <begin position="12"/>
        <end position="34"/>
    </location>
</feature>
<dbReference type="AlphaFoldDB" id="A0A2U1JNE4"/>
<reference evidence="2 3" key="1">
    <citation type="submission" date="2018-04" db="EMBL/GenBank/DDBJ databases">
        <title>Camelliibacillus theae gen. nov., sp. nov., isolated from Pu'er tea.</title>
        <authorList>
            <person name="Niu L."/>
        </authorList>
    </citation>
    <scope>NUCLEOTIDE SEQUENCE [LARGE SCALE GENOMIC DNA]</scope>
    <source>
        <strain evidence="2 3">T8</strain>
    </source>
</reference>
<dbReference type="RefSeq" id="WP_116556142.1">
    <property type="nucleotide sequence ID" value="NZ_QCZG01000057.1"/>
</dbReference>
<proteinExistence type="predicted"/>
<evidence type="ECO:0000313" key="3">
    <source>
        <dbReference type="Proteomes" id="UP000245998"/>
    </source>
</evidence>
<dbReference type="Proteomes" id="UP000245998">
    <property type="component" value="Unassembled WGS sequence"/>
</dbReference>
<keyword evidence="3" id="KW-1185">Reference proteome</keyword>
<dbReference type="OrthoDB" id="2990290at2"/>
<dbReference type="EMBL" id="QCZG01000057">
    <property type="protein sequence ID" value="PWA06687.1"/>
    <property type="molecule type" value="Genomic_DNA"/>
</dbReference>
<sequence length="158" mass="18300">MDWIDITYNRKSLFIKLIGSLILIAMAVVAYFISGLTKTEGIVYRIWIGFLIIALIFSTATFLNFLFHTIMPKKRILFSFNEKGIKYKDKIIPYDEIEDMSYGLDVSHIATAFWQGVIINKKNEEKFIIPTYQVLTDKEVDTLIFEPIDKARFPGDVT</sequence>
<dbReference type="Pfam" id="PF17353">
    <property type="entry name" value="DUF5381"/>
    <property type="match status" value="1"/>
</dbReference>
<dbReference type="InterPro" id="IPR035324">
    <property type="entry name" value="DUF5381"/>
</dbReference>
<evidence type="ECO:0000313" key="2">
    <source>
        <dbReference type="EMBL" id="PWA06687.1"/>
    </source>
</evidence>
<evidence type="ECO:0000256" key="1">
    <source>
        <dbReference type="SAM" id="Phobius"/>
    </source>
</evidence>
<keyword evidence="1" id="KW-1133">Transmembrane helix</keyword>
<comment type="caution">
    <text evidence="2">The sequence shown here is derived from an EMBL/GenBank/DDBJ whole genome shotgun (WGS) entry which is preliminary data.</text>
</comment>
<accession>A0A2U1JNE4</accession>
<keyword evidence="1" id="KW-0812">Transmembrane</keyword>
<name>A0A2U1JNE4_9BACI</name>
<organism evidence="2 3">
    <name type="scientific">Pueribacillus theae</name>
    <dbReference type="NCBI Taxonomy" id="2171751"/>
    <lineage>
        <taxon>Bacteria</taxon>
        <taxon>Bacillati</taxon>
        <taxon>Bacillota</taxon>
        <taxon>Bacilli</taxon>
        <taxon>Bacillales</taxon>
        <taxon>Bacillaceae</taxon>
        <taxon>Pueribacillus</taxon>
    </lineage>
</organism>
<keyword evidence="1" id="KW-0472">Membrane</keyword>
<gene>
    <name evidence="2" type="ORF">DCC39_17290</name>
</gene>